<dbReference type="RefSeq" id="WP_188642078.1">
    <property type="nucleotide sequence ID" value="NZ_BMID01000001.1"/>
</dbReference>
<keyword evidence="3" id="KW-0732">Signal</keyword>
<evidence type="ECO:0000313" key="4">
    <source>
        <dbReference type="EMBL" id="GGA05931.1"/>
    </source>
</evidence>
<evidence type="ECO:0000256" key="3">
    <source>
        <dbReference type="SAM" id="SignalP"/>
    </source>
</evidence>
<sequence>MREIFLLLAAVAALCVAPAHAQSYELDETEPRIERSLAAMREGQAAGEAGDEELAERRFREALALRTAALGPLHWATGNASLQLALVLDRSERTEEGFAAFEAAIAAYRASRPELLATSLDDYAHALESASRYEEAERLRRESLQALAFSDFTEAEREELAVEWSLRLGTILRWQGRHAEAIPLLEAYLARVDTGSEEDGYRLAVPLFDLAYALAGTGEAERATALYGRIIDTYRARGDLGDGLLVASLLNQTNLHDNAGRFEAAIVTMQQRVDYRLQLGDDPAEIAMDMMRVADLNSRIGRADRAEALLRQALAQYEAVAPPLRLQRLGELVKWAYDAGLPALADDIARARLELADRSGDLAQRADALTALANLFLDLGRPDEAAPLIARADAILTGSKADLALQRGVVQYVRGRSLTLADPPQAEIALLAAIREFSGLEGWLKANEAVSQGLLGRIYLLQQRHAEALARFENCAALFRQHAPGYRGDIVMCETGGAEALAGTGKVDAAIARFLPMLPLMRREFSDRSPVMIDRLGALGEIYSLRASSARTARHWFRDAGRRIATLTERQATDLEASRLARRFSRIYRNLVATDWQLAQQASNTAAND</sequence>
<evidence type="ECO:0000256" key="2">
    <source>
        <dbReference type="ARBA" id="ARBA00022803"/>
    </source>
</evidence>
<keyword evidence="2" id="KW-0802">TPR repeat</keyword>
<dbReference type="InterPro" id="IPR019734">
    <property type="entry name" value="TPR_rpt"/>
</dbReference>
<comment type="caution">
    <text evidence="4">The sequence shown here is derived from an EMBL/GenBank/DDBJ whole genome shotgun (WGS) entry which is preliminary data.</text>
</comment>
<evidence type="ECO:0008006" key="6">
    <source>
        <dbReference type="Google" id="ProtNLM"/>
    </source>
</evidence>
<feature type="signal peptide" evidence="3">
    <location>
        <begin position="1"/>
        <end position="21"/>
    </location>
</feature>
<protein>
    <recommendedName>
        <fullName evidence="6">Tetratricopeptide repeat protein</fullName>
    </recommendedName>
</protein>
<reference evidence="5" key="1">
    <citation type="journal article" date="2019" name="Int. J. Syst. Evol. Microbiol.">
        <title>The Global Catalogue of Microorganisms (GCM) 10K type strain sequencing project: providing services to taxonomists for standard genome sequencing and annotation.</title>
        <authorList>
            <consortium name="The Broad Institute Genomics Platform"/>
            <consortium name="The Broad Institute Genome Sequencing Center for Infectious Disease"/>
            <person name="Wu L."/>
            <person name="Ma J."/>
        </authorList>
    </citation>
    <scope>NUCLEOTIDE SEQUENCE [LARGE SCALE GENOMIC DNA]</scope>
    <source>
        <strain evidence="5">CGMCC 1.15297</strain>
    </source>
</reference>
<evidence type="ECO:0000313" key="5">
    <source>
        <dbReference type="Proteomes" id="UP000603317"/>
    </source>
</evidence>
<dbReference type="PANTHER" id="PTHR45641">
    <property type="entry name" value="TETRATRICOPEPTIDE REPEAT PROTEIN (AFU_ORTHOLOGUE AFUA_6G03870)"/>
    <property type="match status" value="1"/>
</dbReference>
<feature type="chain" id="PRO_5046535925" description="Tetratricopeptide repeat protein" evidence="3">
    <location>
        <begin position="22"/>
        <end position="609"/>
    </location>
</feature>
<evidence type="ECO:0000256" key="1">
    <source>
        <dbReference type="ARBA" id="ARBA00022737"/>
    </source>
</evidence>
<dbReference type="PANTHER" id="PTHR45641:SF19">
    <property type="entry name" value="NEPHROCYSTIN-3"/>
    <property type="match status" value="1"/>
</dbReference>
<proteinExistence type="predicted"/>
<dbReference type="SUPFAM" id="SSF48452">
    <property type="entry name" value="TPR-like"/>
    <property type="match status" value="3"/>
</dbReference>
<keyword evidence="1" id="KW-0677">Repeat</keyword>
<dbReference type="SMART" id="SM00028">
    <property type="entry name" value="TPR"/>
    <property type="match status" value="4"/>
</dbReference>
<dbReference type="EMBL" id="BMID01000001">
    <property type="protein sequence ID" value="GGA05931.1"/>
    <property type="molecule type" value="Genomic_DNA"/>
</dbReference>
<dbReference type="InterPro" id="IPR011990">
    <property type="entry name" value="TPR-like_helical_dom_sf"/>
</dbReference>
<keyword evidence="5" id="KW-1185">Reference proteome</keyword>
<organism evidence="4 5">
    <name type="scientific">Blastomonas marina</name>
    <dbReference type="NCBI Taxonomy" id="1867408"/>
    <lineage>
        <taxon>Bacteria</taxon>
        <taxon>Pseudomonadati</taxon>
        <taxon>Pseudomonadota</taxon>
        <taxon>Alphaproteobacteria</taxon>
        <taxon>Sphingomonadales</taxon>
        <taxon>Sphingomonadaceae</taxon>
        <taxon>Blastomonas</taxon>
    </lineage>
</organism>
<gene>
    <name evidence="4" type="ORF">GCM10010923_14700</name>
</gene>
<dbReference type="Gene3D" id="1.25.40.10">
    <property type="entry name" value="Tetratricopeptide repeat domain"/>
    <property type="match status" value="4"/>
</dbReference>
<accession>A0ABQ1FD19</accession>
<dbReference type="Proteomes" id="UP000603317">
    <property type="component" value="Unassembled WGS sequence"/>
</dbReference>
<name>A0ABQ1FD19_9SPHN</name>